<sequence length="176" mass="20236">MASPRSTNPFIPPNWMNRFTGRFQHKEPTLLNFVTQPRKGYMIAQSYFITDLPAFVHQWGTAFDPELNSLLSVADPQHFSQLGSIPLRLSDTSPLLFVNDLLLKRWMAVMVLIFASSEPEYMRHEARHPVAKDLRRLLTVRLRHEKSLSCTAGRSVRKGVFAVKSAIERRARAMTR</sequence>
<keyword evidence="2" id="KW-1185">Reference proteome</keyword>
<protein>
    <submittedName>
        <fullName evidence="1">Uncharacterized protein</fullName>
    </submittedName>
</protein>
<evidence type="ECO:0000313" key="1">
    <source>
        <dbReference type="EMBL" id="KAF1838276.1"/>
    </source>
</evidence>
<evidence type="ECO:0000313" key="2">
    <source>
        <dbReference type="Proteomes" id="UP000800040"/>
    </source>
</evidence>
<gene>
    <name evidence="1" type="ORF">BDW02DRAFT_11939</name>
</gene>
<organism evidence="1 2">
    <name type="scientific">Decorospora gaudefroyi</name>
    <dbReference type="NCBI Taxonomy" id="184978"/>
    <lineage>
        <taxon>Eukaryota</taxon>
        <taxon>Fungi</taxon>
        <taxon>Dikarya</taxon>
        <taxon>Ascomycota</taxon>
        <taxon>Pezizomycotina</taxon>
        <taxon>Dothideomycetes</taxon>
        <taxon>Pleosporomycetidae</taxon>
        <taxon>Pleosporales</taxon>
        <taxon>Pleosporineae</taxon>
        <taxon>Pleosporaceae</taxon>
        <taxon>Decorospora</taxon>
    </lineage>
</organism>
<accession>A0A6A5KTQ2</accession>
<reference evidence="1" key="1">
    <citation type="submission" date="2020-01" db="EMBL/GenBank/DDBJ databases">
        <authorList>
            <consortium name="DOE Joint Genome Institute"/>
            <person name="Haridas S."/>
            <person name="Albert R."/>
            <person name="Binder M."/>
            <person name="Bloem J."/>
            <person name="Labutti K."/>
            <person name="Salamov A."/>
            <person name="Andreopoulos B."/>
            <person name="Baker S.E."/>
            <person name="Barry K."/>
            <person name="Bills G."/>
            <person name="Bluhm B.H."/>
            <person name="Cannon C."/>
            <person name="Castanera R."/>
            <person name="Culley D.E."/>
            <person name="Daum C."/>
            <person name="Ezra D."/>
            <person name="Gonzalez J.B."/>
            <person name="Henrissat B."/>
            <person name="Kuo A."/>
            <person name="Liang C."/>
            <person name="Lipzen A."/>
            <person name="Lutzoni F."/>
            <person name="Magnuson J."/>
            <person name="Mondo S."/>
            <person name="Nolan M."/>
            <person name="Ohm R."/>
            <person name="Pangilinan J."/>
            <person name="Park H.-J."/>
            <person name="Ramirez L."/>
            <person name="Alfaro M."/>
            <person name="Sun H."/>
            <person name="Tritt A."/>
            <person name="Yoshinaga Y."/>
            <person name="Zwiers L.-H."/>
            <person name="Turgeon B.G."/>
            <person name="Goodwin S.B."/>
            <person name="Spatafora J.W."/>
            <person name="Crous P.W."/>
            <person name="Grigoriev I.V."/>
        </authorList>
    </citation>
    <scope>NUCLEOTIDE SEQUENCE</scope>
    <source>
        <strain evidence="1">P77</strain>
    </source>
</reference>
<name>A0A6A5KTQ2_9PLEO</name>
<dbReference type="AlphaFoldDB" id="A0A6A5KTQ2"/>
<dbReference type="Proteomes" id="UP000800040">
    <property type="component" value="Unassembled WGS sequence"/>
</dbReference>
<dbReference type="EMBL" id="ML975253">
    <property type="protein sequence ID" value="KAF1838276.1"/>
    <property type="molecule type" value="Genomic_DNA"/>
</dbReference>
<proteinExistence type="predicted"/>